<keyword evidence="2" id="KW-1185">Reference proteome</keyword>
<dbReference type="eggNOG" id="COG1102">
    <property type="taxonomic scope" value="Bacteria"/>
</dbReference>
<gene>
    <name evidence="1" type="ORF">BRYFOR_09608</name>
</gene>
<dbReference type="AlphaFoldDB" id="C6LLR0"/>
<dbReference type="Pfam" id="PF13189">
    <property type="entry name" value="Cytidylate_kin2"/>
    <property type="match status" value="1"/>
</dbReference>
<comment type="caution">
    <text evidence="1">The sequence shown here is derived from an EMBL/GenBank/DDBJ whole genome shotgun (WGS) entry which is preliminary data.</text>
</comment>
<organism evidence="1 2">
    <name type="scientific">Marvinbryantia formatexigens DSM 14469</name>
    <dbReference type="NCBI Taxonomy" id="478749"/>
    <lineage>
        <taxon>Bacteria</taxon>
        <taxon>Bacillati</taxon>
        <taxon>Bacillota</taxon>
        <taxon>Clostridia</taxon>
        <taxon>Lachnospirales</taxon>
        <taxon>Lachnospiraceae</taxon>
        <taxon>Marvinbryantia</taxon>
    </lineage>
</organism>
<protein>
    <recommendedName>
        <fullName evidence="3">Cytidylate kinase</fullName>
    </recommendedName>
</protein>
<accession>C6LLR0</accession>
<name>C6LLR0_9FIRM</name>
<reference evidence="1" key="1">
    <citation type="submission" date="2009-07" db="EMBL/GenBank/DDBJ databases">
        <authorList>
            <person name="Weinstock G."/>
            <person name="Sodergren E."/>
            <person name="Clifton S."/>
            <person name="Fulton L."/>
            <person name="Fulton B."/>
            <person name="Courtney L."/>
            <person name="Fronick C."/>
            <person name="Harrison M."/>
            <person name="Strong C."/>
            <person name="Farmer C."/>
            <person name="Delahaunty K."/>
            <person name="Markovic C."/>
            <person name="Hall O."/>
            <person name="Minx P."/>
            <person name="Tomlinson C."/>
            <person name="Mitreva M."/>
            <person name="Nelson J."/>
            <person name="Hou S."/>
            <person name="Wollam A."/>
            <person name="Pepin K.H."/>
            <person name="Johnson M."/>
            <person name="Bhonagiri V."/>
            <person name="Nash W.E."/>
            <person name="Warren W."/>
            <person name="Chinwalla A."/>
            <person name="Mardis E.R."/>
            <person name="Wilson R.K."/>
        </authorList>
    </citation>
    <scope>NUCLEOTIDE SEQUENCE [LARGE SCALE GENOMIC DNA]</scope>
    <source>
        <strain evidence="1">DSM 14469</strain>
    </source>
</reference>
<proteinExistence type="predicted"/>
<dbReference type="Proteomes" id="UP000005561">
    <property type="component" value="Unassembled WGS sequence"/>
</dbReference>
<dbReference type="EMBL" id="ACCL02000032">
    <property type="protein sequence ID" value="EET58451.1"/>
    <property type="molecule type" value="Genomic_DNA"/>
</dbReference>
<evidence type="ECO:0008006" key="3">
    <source>
        <dbReference type="Google" id="ProtNLM"/>
    </source>
</evidence>
<evidence type="ECO:0000313" key="1">
    <source>
        <dbReference type="EMBL" id="EET58451.1"/>
    </source>
</evidence>
<evidence type="ECO:0000313" key="2">
    <source>
        <dbReference type="Proteomes" id="UP000005561"/>
    </source>
</evidence>
<dbReference type="InterPro" id="IPR027417">
    <property type="entry name" value="P-loop_NTPase"/>
</dbReference>
<dbReference type="Gene3D" id="3.40.50.300">
    <property type="entry name" value="P-loop containing nucleotide triphosphate hydrolases"/>
    <property type="match status" value="1"/>
</dbReference>
<sequence length="81" mass="9290">MAFRAKRIVEVYGEREETPEKRLKDKDERRKAYYQHYTDMEWGNASHYHIALDSGALGMETCVNIITGVYNGIAGFTSATK</sequence>